<dbReference type="AlphaFoldDB" id="A0A512C390"/>
<dbReference type="Proteomes" id="UP000321085">
    <property type="component" value="Unassembled WGS sequence"/>
</dbReference>
<keyword evidence="2" id="KW-1185">Reference proteome</keyword>
<accession>A0A512C390</accession>
<protein>
    <submittedName>
        <fullName evidence="1">Uncharacterized protein</fullName>
    </submittedName>
</protein>
<reference evidence="1 2" key="1">
    <citation type="submission" date="2019-07" db="EMBL/GenBank/DDBJ databases">
        <title>Whole genome shotgun sequence of Microvirga aerophila NBRC 106136.</title>
        <authorList>
            <person name="Hosoyama A."/>
            <person name="Uohara A."/>
            <person name="Ohji S."/>
            <person name="Ichikawa N."/>
        </authorList>
    </citation>
    <scope>NUCLEOTIDE SEQUENCE [LARGE SCALE GENOMIC DNA]</scope>
    <source>
        <strain evidence="1 2">NBRC 106136</strain>
    </source>
</reference>
<comment type="caution">
    <text evidence="1">The sequence shown here is derived from an EMBL/GenBank/DDBJ whole genome shotgun (WGS) entry which is preliminary data.</text>
</comment>
<evidence type="ECO:0000313" key="2">
    <source>
        <dbReference type="Proteomes" id="UP000321085"/>
    </source>
</evidence>
<sequence>MWGRMQDEFRSAVDERRCTIFARAGSVLSEFTIIAPDVFRYFVVTDWMRGDAQAATGEQLFSIHVALPSVDSPATSYLLQDNKQTSTVRRKKPGAVKQQQAQAAIRALTAEGVELEKLSNQEYEARVSNWLIANGYRSPGKDTIMRAAGRRK</sequence>
<evidence type="ECO:0000313" key="1">
    <source>
        <dbReference type="EMBL" id="GEO18683.1"/>
    </source>
</evidence>
<organism evidence="1 2">
    <name type="scientific">Microvirga aerophila</name>
    <dbReference type="NCBI Taxonomy" id="670291"/>
    <lineage>
        <taxon>Bacteria</taxon>
        <taxon>Pseudomonadati</taxon>
        <taxon>Pseudomonadota</taxon>
        <taxon>Alphaproteobacteria</taxon>
        <taxon>Hyphomicrobiales</taxon>
        <taxon>Methylobacteriaceae</taxon>
        <taxon>Microvirga</taxon>
    </lineage>
</organism>
<name>A0A512C390_9HYPH</name>
<dbReference type="EMBL" id="BJYU01000227">
    <property type="protein sequence ID" value="GEO18683.1"/>
    <property type="molecule type" value="Genomic_DNA"/>
</dbReference>
<gene>
    <name evidence="1" type="ORF">MAE02_63790</name>
</gene>
<proteinExistence type="predicted"/>